<dbReference type="Gene3D" id="3.80.10.10">
    <property type="entry name" value="Ribonuclease Inhibitor"/>
    <property type="match status" value="1"/>
</dbReference>
<dbReference type="Pfam" id="PF00646">
    <property type="entry name" value="F-box"/>
    <property type="match status" value="1"/>
</dbReference>
<evidence type="ECO:0000259" key="1">
    <source>
        <dbReference type="Pfam" id="PF00646"/>
    </source>
</evidence>
<dbReference type="InterPro" id="IPR036047">
    <property type="entry name" value="F-box-like_dom_sf"/>
</dbReference>
<protein>
    <recommendedName>
        <fullName evidence="1">F-box domain-containing protein</fullName>
    </recommendedName>
</protein>
<organism evidence="2 3">
    <name type="scientific">Emydomyces testavorans</name>
    <dbReference type="NCBI Taxonomy" id="2070801"/>
    <lineage>
        <taxon>Eukaryota</taxon>
        <taxon>Fungi</taxon>
        <taxon>Dikarya</taxon>
        <taxon>Ascomycota</taxon>
        <taxon>Pezizomycotina</taxon>
        <taxon>Eurotiomycetes</taxon>
        <taxon>Eurotiomycetidae</taxon>
        <taxon>Onygenales</taxon>
        <taxon>Nannizziopsiaceae</taxon>
        <taxon>Emydomyces</taxon>
    </lineage>
</organism>
<feature type="domain" description="F-box" evidence="1">
    <location>
        <begin position="20"/>
        <end position="50"/>
    </location>
</feature>
<evidence type="ECO:0000313" key="3">
    <source>
        <dbReference type="Proteomes" id="UP001219355"/>
    </source>
</evidence>
<dbReference type="InterPro" id="IPR001810">
    <property type="entry name" value="F-box_dom"/>
</dbReference>
<evidence type="ECO:0000313" key="2">
    <source>
        <dbReference type="EMBL" id="WEW58133.1"/>
    </source>
</evidence>
<gene>
    <name evidence="2" type="ORF">PRK78_003600</name>
</gene>
<dbReference type="EMBL" id="CP120628">
    <property type="protein sequence ID" value="WEW58133.1"/>
    <property type="molecule type" value="Genomic_DNA"/>
</dbReference>
<name>A0AAF0DH48_9EURO</name>
<dbReference type="SUPFAM" id="SSF52047">
    <property type="entry name" value="RNI-like"/>
    <property type="match status" value="1"/>
</dbReference>
<dbReference type="SUPFAM" id="SSF81383">
    <property type="entry name" value="F-box domain"/>
    <property type="match status" value="1"/>
</dbReference>
<reference evidence="2" key="1">
    <citation type="submission" date="2023-03" db="EMBL/GenBank/DDBJ databases">
        <title>Emydomyces testavorans Genome Sequence.</title>
        <authorList>
            <person name="Hoyer L."/>
        </authorList>
    </citation>
    <scope>NUCLEOTIDE SEQUENCE</scope>
    <source>
        <strain evidence="2">16-2883</strain>
    </source>
</reference>
<dbReference type="AlphaFoldDB" id="A0AAF0DH48"/>
<sequence length="352" mass="40345">MDTPNESFSAFTPRRPAKHLFDLPLEILFMIALLLNIVDLGELRCVSKAFGWVDKFLFRSIYIPMSGDLVEKVQRFMERRVHASTIRTLTFQTPIALSGLKNVNTWSILKNTVAVFMSRGDVVNIQTIKMSISSTDLIPILNTFGKCGVTTIKALDLRNFNELRGQYNQHRAKLPKVLAGIEKIHMSMNCDAGLHFLKDPLAAHCKNLRTLHISTDRVQPPRFARLFDLSLLRFVHLRALVLSDMVLNWDSFARAPFSNGTALESLKLQGIFLEPTDRRRYQVDFMPNFWPNLWIYDGWEDVVRKLITTFENTKTQVEIRQPYAAIYHDNGDFVWGRVKGLQSSSGVVKIID</sequence>
<dbReference type="InterPro" id="IPR032675">
    <property type="entry name" value="LRR_dom_sf"/>
</dbReference>
<proteinExistence type="predicted"/>
<dbReference type="CDD" id="cd09917">
    <property type="entry name" value="F-box_SF"/>
    <property type="match status" value="1"/>
</dbReference>
<keyword evidence="3" id="KW-1185">Reference proteome</keyword>
<dbReference type="Proteomes" id="UP001219355">
    <property type="component" value="Chromosome 2"/>
</dbReference>
<accession>A0AAF0DH48</accession>